<accession>W9XL74</accession>
<feature type="chain" id="PRO_5004934744" description="DUF7729 domain-containing protein" evidence="2">
    <location>
        <begin position="18"/>
        <end position="372"/>
    </location>
</feature>
<feature type="signal peptide" evidence="2">
    <location>
        <begin position="1"/>
        <end position="17"/>
    </location>
</feature>
<dbReference type="EMBL" id="AMGY01000009">
    <property type="protein sequence ID" value="EXJ78075.1"/>
    <property type="molecule type" value="Genomic_DNA"/>
</dbReference>
<dbReference type="AlphaFoldDB" id="W9XL74"/>
<dbReference type="Proteomes" id="UP000019478">
    <property type="component" value="Unassembled WGS sequence"/>
</dbReference>
<comment type="caution">
    <text evidence="4">The sequence shown here is derived from an EMBL/GenBank/DDBJ whole genome shotgun (WGS) entry which is preliminary data.</text>
</comment>
<dbReference type="Pfam" id="PF24855">
    <property type="entry name" value="DUF7729"/>
    <property type="match status" value="1"/>
</dbReference>
<dbReference type="HOGENOM" id="CLU_042319_5_0_1"/>
<feature type="region of interest" description="Disordered" evidence="1">
    <location>
        <begin position="61"/>
        <end position="110"/>
    </location>
</feature>
<proteinExistence type="predicted"/>
<dbReference type="InterPro" id="IPR056146">
    <property type="entry name" value="DUF7729"/>
</dbReference>
<dbReference type="GeneID" id="19173320"/>
<feature type="domain" description="DUF7729" evidence="3">
    <location>
        <begin position="123"/>
        <end position="329"/>
    </location>
</feature>
<organism evidence="4 5">
    <name type="scientific">Capronia epimyces CBS 606.96</name>
    <dbReference type="NCBI Taxonomy" id="1182542"/>
    <lineage>
        <taxon>Eukaryota</taxon>
        <taxon>Fungi</taxon>
        <taxon>Dikarya</taxon>
        <taxon>Ascomycota</taxon>
        <taxon>Pezizomycotina</taxon>
        <taxon>Eurotiomycetes</taxon>
        <taxon>Chaetothyriomycetidae</taxon>
        <taxon>Chaetothyriales</taxon>
        <taxon>Herpotrichiellaceae</taxon>
        <taxon>Capronia</taxon>
    </lineage>
</organism>
<gene>
    <name evidence="4" type="ORF">A1O3_09236</name>
</gene>
<dbReference type="OrthoDB" id="2564812at2759"/>
<keyword evidence="2" id="KW-0732">Signal</keyword>
<reference evidence="4 5" key="1">
    <citation type="submission" date="2013-03" db="EMBL/GenBank/DDBJ databases">
        <title>The Genome Sequence of Capronia epimyces CBS 606.96.</title>
        <authorList>
            <consortium name="The Broad Institute Genomics Platform"/>
            <person name="Cuomo C."/>
            <person name="de Hoog S."/>
            <person name="Gorbushina A."/>
            <person name="Walker B."/>
            <person name="Young S.K."/>
            <person name="Zeng Q."/>
            <person name="Gargeya S."/>
            <person name="Fitzgerald M."/>
            <person name="Haas B."/>
            <person name="Abouelleil A."/>
            <person name="Allen A.W."/>
            <person name="Alvarado L."/>
            <person name="Arachchi H.M."/>
            <person name="Berlin A.M."/>
            <person name="Chapman S.B."/>
            <person name="Gainer-Dewar J."/>
            <person name="Goldberg J."/>
            <person name="Griggs A."/>
            <person name="Gujja S."/>
            <person name="Hansen M."/>
            <person name="Howarth C."/>
            <person name="Imamovic A."/>
            <person name="Ireland A."/>
            <person name="Larimer J."/>
            <person name="McCowan C."/>
            <person name="Murphy C."/>
            <person name="Pearson M."/>
            <person name="Poon T.W."/>
            <person name="Priest M."/>
            <person name="Roberts A."/>
            <person name="Saif S."/>
            <person name="Shea T."/>
            <person name="Sisk P."/>
            <person name="Sykes S."/>
            <person name="Wortman J."/>
            <person name="Nusbaum C."/>
            <person name="Birren B."/>
        </authorList>
    </citation>
    <scope>NUCLEOTIDE SEQUENCE [LARGE SCALE GENOMIC DNA]</scope>
    <source>
        <strain evidence="4 5">CBS 606.96</strain>
    </source>
</reference>
<name>W9XL74_9EURO</name>
<evidence type="ECO:0000313" key="5">
    <source>
        <dbReference type="Proteomes" id="UP000019478"/>
    </source>
</evidence>
<evidence type="ECO:0000256" key="1">
    <source>
        <dbReference type="SAM" id="MobiDB-lite"/>
    </source>
</evidence>
<dbReference type="RefSeq" id="XP_007737520.1">
    <property type="nucleotide sequence ID" value="XM_007739330.1"/>
</dbReference>
<dbReference type="eggNOG" id="ENOG502S3AD">
    <property type="taxonomic scope" value="Eukaryota"/>
</dbReference>
<feature type="compositionally biased region" description="Low complexity" evidence="1">
    <location>
        <begin position="65"/>
        <end position="110"/>
    </location>
</feature>
<evidence type="ECO:0000313" key="4">
    <source>
        <dbReference type="EMBL" id="EXJ78075.1"/>
    </source>
</evidence>
<evidence type="ECO:0000256" key="2">
    <source>
        <dbReference type="SAM" id="SignalP"/>
    </source>
</evidence>
<dbReference type="PANTHER" id="PTHR39460">
    <property type="entry name" value="EXPRESSED PROTEIN"/>
    <property type="match status" value="1"/>
</dbReference>
<keyword evidence="5" id="KW-1185">Reference proteome</keyword>
<dbReference type="PANTHER" id="PTHR39460:SF1">
    <property type="entry name" value="C6 TRANSCRIPTION FACTOR"/>
    <property type="match status" value="1"/>
</dbReference>
<protein>
    <recommendedName>
        <fullName evidence="3">DUF7729 domain-containing protein</fullName>
    </recommendedName>
</protein>
<evidence type="ECO:0000259" key="3">
    <source>
        <dbReference type="Pfam" id="PF24855"/>
    </source>
</evidence>
<sequence>MASLMILTVSMMSMASAHDQDLEAPALESSLFRELAERGEIHIDPREPPVRRDMYWQKRQVGGDSVVPTTTAVESTSTSSPSSAADPPMTSENSSTETATPLSPSAASSSTAISPSITVVTTPLPSPFDTSIGSNFTDSACPQFFSDFLNNATFQSCVPVSLLLQNSNSFFRAERSPTLLGQTLDSACNAPLAICSPLLTNIAAQLIDAANCGQDYKRQNPLVSQAYAGLIAYEPIYRATCLRDANTGNYCFSEAISNSSNSADSYIYYTALGLNMPSSAQPSCTPCLKHTMTIFAGYVENSVQPLSDTYLPSADQIDAGCGTQFVSTTNVKTGSTSHSNGASNIQHRHNSSSSRFTVALAGLAALWSMVLC</sequence>